<proteinExistence type="predicted"/>
<keyword evidence="2" id="KW-1185">Reference proteome</keyword>
<sequence length="273" mass="30646">MRSKKVLPAVIGIVGVITALVWLYPFYLVLVNSLKAKKEIFVNTLGIPQQPVIDNYLEAFVELDFVRSMMNSVIITVVSVFVLVVCASMAAYALSRNNSKVSSFIYFLFAVAMLIPFQAIMIPLMTSFGSVGMLNRVGLVFMYLGLGSSMAIFLYYGALRSIPKSLDEAATIDGCNKLQIYWYIILPMLKPTTVTVIVLNSIWFWNDYLLPSLVINKEGMYTIPLKMFYFFGEFSKQWHLALAALLIAILPVIILYMFLQKHIIKGVSDGAVK</sequence>
<evidence type="ECO:0000313" key="2">
    <source>
        <dbReference type="Proteomes" id="UP001226091"/>
    </source>
</evidence>
<protein>
    <submittedName>
        <fullName evidence="1">Carbohydrate ABC transporter permease</fullName>
    </submittedName>
</protein>
<organism evidence="1 2">
    <name type="scientific">Metabacillus hrfriensis</name>
    <dbReference type="NCBI Taxonomy" id="3048891"/>
    <lineage>
        <taxon>Bacteria</taxon>
        <taxon>Bacillati</taxon>
        <taxon>Bacillota</taxon>
        <taxon>Bacilli</taxon>
        <taxon>Bacillales</taxon>
        <taxon>Bacillaceae</taxon>
        <taxon>Metabacillus</taxon>
    </lineage>
</organism>
<gene>
    <name evidence="1" type="ORF">QLQ22_21435</name>
</gene>
<dbReference type="Proteomes" id="UP001226091">
    <property type="component" value="Chromosome"/>
</dbReference>
<dbReference type="EMBL" id="CP126116">
    <property type="protein sequence ID" value="WHZ57191.1"/>
    <property type="molecule type" value="Genomic_DNA"/>
</dbReference>
<reference evidence="2" key="1">
    <citation type="journal article" date="2025" name="Aquaculture">
        <title>Assessment of the bioflocculant production and safety properties of Metabacillus hrfriensis sp. nov. based on phenotypic and whole-genome sequencing analysis.</title>
        <authorList>
            <person name="Zhang R."/>
            <person name="Zhao Z."/>
            <person name="Luo L."/>
            <person name="Wang S."/>
            <person name="Guo K."/>
            <person name="Xu W."/>
        </authorList>
    </citation>
    <scope>NUCLEOTIDE SEQUENCE [LARGE SCALE GENOMIC DNA]</scope>
    <source>
        <strain evidence="2">CT-WN-B3</strain>
    </source>
</reference>
<accession>A0ACD4R9R0</accession>
<name>A0ACD4R9R0_9BACI</name>
<evidence type="ECO:0000313" key="1">
    <source>
        <dbReference type="EMBL" id="WHZ57191.1"/>
    </source>
</evidence>